<dbReference type="Proteomes" id="UP000275652">
    <property type="component" value="Unassembled WGS sequence"/>
</dbReference>
<feature type="non-terminal residue" evidence="2">
    <location>
        <position position="1"/>
    </location>
</feature>
<evidence type="ECO:0000313" key="3">
    <source>
        <dbReference type="Proteomes" id="UP000275652"/>
    </source>
</evidence>
<dbReference type="AlphaFoldDB" id="A0A9X8HGE4"/>
<protein>
    <submittedName>
        <fullName evidence="2">Uncharacterized protein</fullName>
    </submittedName>
</protein>
<evidence type="ECO:0000313" key="2">
    <source>
        <dbReference type="EMBL" id="RLO13899.1"/>
    </source>
</evidence>
<proteinExistence type="predicted"/>
<sequence length="461" mass="51725">MTKEQKTVFLDEMLLHSNDVLEMMCEVSSKHSTTTVSRDRDHIFDLIKKQVGFAELDRMGPQAIPYGDMGAIVCRRTLHGAAPTWTRPPHNIGHDEDHWQMVHRSHMYDQGMYCRSHMYDQGMPLLRECLEIKARIGDTDIKVMDTVHYLGELLYVQDQVIEAQALFGQVYEQMCRVSGPGHPLAMDAQSNIATCAVARGYYAAAEATFSEYFNEMLRRYGVGHRHTISSLLSLGKVRRLRGNFDLAKANLLHCIENYRHMDKLALVYESQYELGLVAYSTGEYNEATSKLSDSYSTYASHYGPTSTECGGVLLARFLVHIEMVPAFASLEIVDDFLSKFHTTGAFNSGWSNWKCLACFGLICGDMECSRLSYRLCQSCAQATPLLSLEQCAHSNNSSSPTFTLPVRYLLEHRLTLLAQAEQWDEYAHTPTPDGASVPLPADNDPSDVRDDTDMGSDGGYG</sequence>
<comment type="caution">
    <text evidence="2">The sequence shown here is derived from an EMBL/GenBank/DDBJ whole genome shotgun (WGS) entry which is preliminary data.</text>
</comment>
<dbReference type="Gene3D" id="1.25.40.10">
    <property type="entry name" value="Tetratricopeptide repeat domain"/>
    <property type="match status" value="1"/>
</dbReference>
<gene>
    <name evidence="2" type="ORF">DYB28_007808</name>
</gene>
<organism evidence="2 3">
    <name type="scientific">Aphanomyces astaci</name>
    <name type="common">Crayfish plague agent</name>
    <dbReference type="NCBI Taxonomy" id="112090"/>
    <lineage>
        <taxon>Eukaryota</taxon>
        <taxon>Sar</taxon>
        <taxon>Stramenopiles</taxon>
        <taxon>Oomycota</taxon>
        <taxon>Saprolegniomycetes</taxon>
        <taxon>Saprolegniales</taxon>
        <taxon>Verrucalvaceae</taxon>
        <taxon>Aphanomyces</taxon>
    </lineage>
</organism>
<accession>A0A9X8HGE4</accession>
<evidence type="ECO:0000256" key="1">
    <source>
        <dbReference type="SAM" id="MobiDB-lite"/>
    </source>
</evidence>
<name>A0A9X8HGE4_APHAT</name>
<dbReference type="SUPFAM" id="SSF48452">
    <property type="entry name" value="TPR-like"/>
    <property type="match status" value="1"/>
</dbReference>
<reference evidence="2 3" key="1">
    <citation type="journal article" date="2018" name="J. Invertebr. Pathol.">
        <title>New genotyping method for the causative agent of crayfish plague (Aphanomyces astaci) based on whole genome data.</title>
        <authorList>
            <person name="Minardi D."/>
            <person name="Studholme D.J."/>
            <person name="van der Giezen M."/>
            <person name="Pretto T."/>
            <person name="Oidtmann B."/>
        </authorList>
    </citation>
    <scope>NUCLEOTIDE SEQUENCE [LARGE SCALE GENOMIC DNA]</scope>
    <source>
        <strain evidence="2 3">KB13</strain>
    </source>
</reference>
<feature type="region of interest" description="Disordered" evidence="1">
    <location>
        <begin position="427"/>
        <end position="461"/>
    </location>
</feature>
<dbReference type="EMBL" id="QUTI01001827">
    <property type="protein sequence ID" value="RLO13899.1"/>
    <property type="molecule type" value="Genomic_DNA"/>
</dbReference>
<dbReference type="InterPro" id="IPR011990">
    <property type="entry name" value="TPR-like_helical_dom_sf"/>
</dbReference>